<dbReference type="AlphaFoldDB" id="A0A9D4UUJ4"/>
<reference evidence="1" key="1">
    <citation type="submission" date="2021-01" db="EMBL/GenBank/DDBJ databases">
        <title>Adiantum capillus-veneris genome.</title>
        <authorList>
            <person name="Fang Y."/>
            <person name="Liao Q."/>
        </authorList>
    </citation>
    <scope>NUCLEOTIDE SEQUENCE</scope>
    <source>
        <strain evidence="1">H3</strain>
        <tissue evidence="1">Leaf</tissue>
    </source>
</reference>
<evidence type="ECO:0000313" key="2">
    <source>
        <dbReference type="Proteomes" id="UP000886520"/>
    </source>
</evidence>
<proteinExistence type="predicted"/>
<sequence>MFICKSESCLDFLDDNWDRKKSQNKICILQKKSIICKFIISSQNFLVSFYYIRYHLLSGQLIPLDQDTENSLENKPLSMELYFRDSLLSVMETMSSTNLAQLKIDLTCEELPFLPKFYAFSLNNRKILRCKEKTTLCKESITNTLHLIASTES</sequence>
<organism evidence="1 2">
    <name type="scientific">Adiantum capillus-veneris</name>
    <name type="common">Maidenhair fern</name>
    <dbReference type="NCBI Taxonomy" id="13818"/>
    <lineage>
        <taxon>Eukaryota</taxon>
        <taxon>Viridiplantae</taxon>
        <taxon>Streptophyta</taxon>
        <taxon>Embryophyta</taxon>
        <taxon>Tracheophyta</taxon>
        <taxon>Polypodiopsida</taxon>
        <taxon>Polypodiidae</taxon>
        <taxon>Polypodiales</taxon>
        <taxon>Pteridineae</taxon>
        <taxon>Pteridaceae</taxon>
        <taxon>Vittarioideae</taxon>
        <taxon>Adiantum</taxon>
    </lineage>
</organism>
<comment type="caution">
    <text evidence="1">The sequence shown here is derived from an EMBL/GenBank/DDBJ whole genome shotgun (WGS) entry which is preliminary data.</text>
</comment>
<gene>
    <name evidence="1" type="ORF">GOP47_0012013</name>
</gene>
<accession>A0A9D4UUJ4</accession>
<dbReference type="OrthoDB" id="1981742at2759"/>
<dbReference type="EMBL" id="JABFUD020000011">
    <property type="protein sequence ID" value="KAI5074000.1"/>
    <property type="molecule type" value="Genomic_DNA"/>
</dbReference>
<evidence type="ECO:0000313" key="1">
    <source>
        <dbReference type="EMBL" id="KAI5074000.1"/>
    </source>
</evidence>
<keyword evidence="2" id="KW-1185">Reference proteome</keyword>
<name>A0A9D4UUJ4_ADICA</name>
<dbReference type="Proteomes" id="UP000886520">
    <property type="component" value="Chromosome 11"/>
</dbReference>
<protein>
    <submittedName>
        <fullName evidence="1">Uncharacterized protein</fullName>
    </submittedName>
</protein>